<dbReference type="EMBL" id="JAGGNH010000009">
    <property type="protein sequence ID" value="KAJ0962819.1"/>
    <property type="molecule type" value="Genomic_DNA"/>
</dbReference>
<evidence type="ECO:0000313" key="6">
    <source>
        <dbReference type="EMBL" id="KAJ0962819.1"/>
    </source>
</evidence>
<dbReference type="Proteomes" id="UP001085076">
    <property type="component" value="Miscellaneous, Linkage group lg09"/>
</dbReference>
<dbReference type="Gene3D" id="3.40.47.10">
    <property type="match status" value="2"/>
</dbReference>
<dbReference type="AlphaFoldDB" id="A0A9D5BY33"/>
<keyword evidence="7" id="KW-1185">Reference proteome</keyword>
<evidence type="ECO:0000259" key="4">
    <source>
        <dbReference type="Pfam" id="PF00195"/>
    </source>
</evidence>
<comment type="similarity">
    <text evidence="1 3">Belongs to the thiolase-like superfamily. Chalcone/stilbene synthases family.</text>
</comment>
<name>A0A9D5BY33_9LILI</name>
<sequence>MVGIHAIHRPEKPLGPATILAIGTANPSNVVDQSTFADYYFRITNKEDNQALKDKFKRISAKTTVRQRYIHLTEDVLKENPNMCEYMAPSLDARQEILISAVPNLGRDAAVKALEEWGGPREEITHLIFCTMTGVDMPGADYQLLKLLNLKPNVKRLMFYHLGCYAGGTALRLAKDLAENNKNARVLVVCTEISVHNFRGPEETNFHNLCGQAIFGDGAAALVIGADPVAAEKPLYEIATAVQVILPGSEGAVEGHLKEVGLTFHSTNRLPDIIAKNLEPSLVEAFEPLGITDWNELFWMAHPGGPGVLDRVQAELRLEPNKLDASRHVLREFGNMSSCTVLFIMNEMLRRSVSEKKATTGDGLEWGVLYGFGPGLTVEMVVLRSVAICD</sequence>
<dbReference type="InterPro" id="IPR001099">
    <property type="entry name" value="Chalcone/stilbene_synt_N"/>
</dbReference>
<evidence type="ECO:0000259" key="5">
    <source>
        <dbReference type="Pfam" id="PF02797"/>
    </source>
</evidence>
<dbReference type="InterPro" id="IPR016039">
    <property type="entry name" value="Thiolase-like"/>
</dbReference>
<dbReference type="OrthoDB" id="329835at2759"/>
<organism evidence="6 7">
    <name type="scientific">Dioscorea zingiberensis</name>
    <dbReference type="NCBI Taxonomy" id="325984"/>
    <lineage>
        <taxon>Eukaryota</taxon>
        <taxon>Viridiplantae</taxon>
        <taxon>Streptophyta</taxon>
        <taxon>Embryophyta</taxon>
        <taxon>Tracheophyta</taxon>
        <taxon>Spermatophyta</taxon>
        <taxon>Magnoliopsida</taxon>
        <taxon>Liliopsida</taxon>
        <taxon>Dioscoreales</taxon>
        <taxon>Dioscoreaceae</taxon>
        <taxon>Dioscorea</taxon>
    </lineage>
</organism>
<reference evidence="6" key="2">
    <citation type="journal article" date="2022" name="Hortic Res">
        <title>The genome of Dioscorea zingiberensis sheds light on the biosynthesis, origin and evolution of the medicinally important diosgenin saponins.</title>
        <authorList>
            <person name="Li Y."/>
            <person name="Tan C."/>
            <person name="Li Z."/>
            <person name="Guo J."/>
            <person name="Li S."/>
            <person name="Chen X."/>
            <person name="Wang C."/>
            <person name="Dai X."/>
            <person name="Yang H."/>
            <person name="Song W."/>
            <person name="Hou L."/>
            <person name="Xu J."/>
            <person name="Tong Z."/>
            <person name="Xu A."/>
            <person name="Yuan X."/>
            <person name="Wang W."/>
            <person name="Yang Q."/>
            <person name="Chen L."/>
            <person name="Sun Z."/>
            <person name="Wang K."/>
            <person name="Pan B."/>
            <person name="Chen J."/>
            <person name="Bao Y."/>
            <person name="Liu F."/>
            <person name="Qi X."/>
            <person name="Gang D.R."/>
            <person name="Wen J."/>
            <person name="Li J."/>
        </authorList>
    </citation>
    <scope>NUCLEOTIDE SEQUENCE</scope>
    <source>
        <strain evidence="6">Dzin_1.0</strain>
    </source>
</reference>
<dbReference type="PANTHER" id="PTHR11877:SF80">
    <property type="entry name" value="CHALCONE SYNTHASE 1"/>
    <property type="match status" value="1"/>
</dbReference>
<feature type="domain" description="Chalcone/stilbene synthase N-terminal" evidence="4">
    <location>
        <begin position="13"/>
        <end position="228"/>
    </location>
</feature>
<dbReference type="InterPro" id="IPR012328">
    <property type="entry name" value="Chalcone/stilbene_synt_C"/>
</dbReference>
<dbReference type="PANTHER" id="PTHR11877">
    <property type="entry name" value="HYDROXYMETHYLGLUTARYL-COA SYNTHASE"/>
    <property type="match status" value="1"/>
</dbReference>
<evidence type="ECO:0000313" key="7">
    <source>
        <dbReference type="Proteomes" id="UP001085076"/>
    </source>
</evidence>
<evidence type="ECO:0008006" key="8">
    <source>
        <dbReference type="Google" id="ProtNLM"/>
    </source>
</evidence>
<dbReference type="PIRSF" id="PIRSF000451">
    <property type="entry name" value="PKS_III"/>
    <property type="match status" value="1"/>
</dbReference>
<dbReference type="SUPFAM" id="SSF53901">
    <property type="entry name" value="Thiolase-like"/>
    <property type="match status" value="2"/>
</dbReference>
<evidence type="ECO:0000256" key="2">
    <source>
        <dbReference type="PIRSR" id="PIRSR000451-1"/>
    </source>
</evidence>
<keyword evidence="3" id="KW-0012">Acyltransferase</keyword>
<feature type="active site" description="Acyl-thioester intermediate" evidence="2">
    <location>
        <position position="164"/>
    </location>
</feature>
<protein>
    <recommendedName>
        <fullName evidence="8">Chalcone synthase</fullName>
    </recommendedName>
</protein>
<feature type="domain" description="Chalcone/stilbene synthase C-terminal" evidence="5">
    <location>
        <begin position="237"/>
        <end position="386"/>
    </location>
</feature>
<evidence type="ECO:0000256" key="1">
    <source>
        <dbReference type="ARBA" id="ARBA00005531"/>
    </source>
</evidence>
<dbReference type="FunFam" id="3.40.47.10:FF:000025">
    <property type="entry name" value="Chalcone synthase 2"/>
    <property type="match status" value="1"/>
</dbReference>
<reference evidence="6" key="1">
    <citation type="submission" date="2021-03" db="EMBL/GenBank/DDBJ databases">
        <authorList>
            <person name="Li Z."/>
            <person name="Yang C."/>
        </authorList>
    </citation>
    <scope>NUCLEOTIDE SEQUENCE</scope>
    <source>
        <strain evidence="6">Dzin_1.0</strain>
        <tissue evidence="6">Leaf</tissue>
    </source>
</reference>
<gene>
    <name evidence="6" type="ORF">J5N97_027941</name>
</gene>
<proteinExistence type="inferred from homology"/>
<accession>A0A9D5BY33</accession>
<dbReference type="FunFam" id="3.40.47.10:FF:000014">
    <property type="entry name" value="Chalcone synthase 1"/>
    <property type="match status" value="1"/>
</dbReference>
<dbReference type="Pfam" id="PF02797">
    <property type="entry name" value="Chal_sti_synt_C"/>
    <property type="match status" value="1"/>
</dbReference>
<dbReference type="InterPro" id="IPR011141">
    <property type="entry name" value="Polyketide_synthase_type-III"/>
</dbReference>
<dbReference type="GO" id="GO:0016747">
    <property type="term" value="F:acyltransferase activity, transferring groups other than amino-acyl groups"/>
    <property type="evidence" value="ECO:0007669"/>
    <property type="project" value="InterPro"/>
</dbReference>
<dbReference type="GO" id="GO:0030639">
    <property type="term" value="P:polyketide biosynthetic process"/>
    <property type="evidence" value="ECO:0007669"/>
    <property type="project" value="TreeGrafter"/>
</dbReference>
<keyword evidence="3" id="KW-0808">Transferase</keyword>
<dbReference type="CDD" id="cd00831">
    <property type="entry name" value="CHS_like"/>
    <property type="match status" value="1"/>
</dbReference>
<evidence type="ECO:0000256" key="3">
    <source>
        <dbReference type="RuleBase" id="RU003633"/>
    </source>
</evidence>
<comment type="caution">
    <text evidence="6">The sequence shown here is derived from an EMBL/GenBank/DDBJ whole genome shotgun (WGS) entry which is preliminary data.</text>
</comment>
<dbReference type="Pfam" id="PF00195">
    <property type="entry name" value="Chal_sti_synt_N"/>
    <property type="match status" value="1"/>
</dbReference>